<keyword evidence="4" id="KW-1185">Reference proteome</keyword>
<feature type="compositionally biased region" description="Basic and acidic residues" evidence="1">
    <location>
        <begin position="30"/>
        <end position="41"/>
    </location>
</feature>
<dbReference type="EMBL" id="MNPL01022743">
    <property type="protein sequence ID" value="OQR68985.1"/>
    <property type="molecule type" value="Genomic_DNA"/>
</dbReference>
<evidence type="ECO:0000313" key="3">
    <source>
        <dbReference type="EMBL" id="OQR68985.1"/>
    </source>
</evidence>
<dbReference type="AlphaFoldDB" id="A0A1V9X5X2"/>
<sequence length="178" mass="19290">MGSTQKPHKSRSGSTTSLVRSGGSSESETNNEKRHQKAKESKKMWKVHLKLALAGMLVATVIAAVILFISLRYHDSSIPPRIDPQISLLEIPIERPSNKMEVSEPDVNTPFLEDATPAMDKEIPTKGNLNDLDALRPSPFLSKLLLSVKAVDPNAKAWNLLDDNAAAGAGKAANDVNK</sequence>
<evidence type="ECO:0000313" key="4">
    <source>
        <dbReference type="Proteomes" id="UP000192247"/>
    </source>
</evidence>
<evidence type="ECO:0000256" key="1">
    <source>
        <dbReference type="SAM" id="MobiDB-lite"/>
    </source>
</evidence>
<keyword evidence="2" id="KW-1133">Transmembrane helix</keyword>
<feature type="compositionally biased region" description="Basic residues" evidence="1">
    <location>
        <begin position="1"/>
        <end position="11"/>
    </location>
</feature>
<evidence type="ECO:0000256" key="2">
    <source>
        <dbReference type="SAM" id="Phobius"/>
    </source>
</evidence>
<feature type="transmembrane region" description="Helical" evidence="2">
    <location>
        <begin position="51"/>
        <end position="71"/>
    </location>
</feature>
<dbReference type="InParanoid" id="A0A1V9X5X2"/>
<comment type="caution">
    <text evidence="3">The sequence shown here is derived from an EMBL/GenBank/DDBJ whole genome shotgun (WGS) entry which is preliminary data.</text>
</comment>
<keyword evidence="2" id="KW-0812">Transmembrane</keyword>
<proteinExistence type="predicted"/>
<protein>
    <submittedName>
        <fullName evidence="3">Uncharacterized protein</fullName>
    </submittedName>
</protein>
<name>A0A1V9X5X2_9ACAR</name>
<reference evidence="3 4" key="1">
    <citation type="journal article" date="2017" name="Gigascience">
        <title>Draft genome of the honey bee ectoparasitic mite, Tropilaelaps mercedesae, is shaped by the parasitic life history.</title>
        <authorList>
            <person name="Dong X."/>
            <person name="Armstrong S.D."/>
            <person name="Xia D."/>
            <person name="Makepeace B.L."/>
            <person name="Darby A.C."/>
            <person name="Kadowaki T."/>
        </authorList>
    </citation>
    <scope>NUCLEOTIDE SEQUENCE [LARGE SCALE GENOMIC DNA]</scope>
    <source>
        <strain evidence="3">Wuxi-XJTLU</strain>
    </source>
</reference>
<accession>A0A1V9X5X2</accession>
<keyword evidence="2" id="KW-0472">Membrane</keyword>
<feature type="region of interest" description="Disordered" evidence="1">
    <location>
        <begin position="1"/>
        <end position="41"/>
    </location>
</feature>
<dbReference type="Proteomes" id="UP000192247">
    <property type="component" value="Unassembled WGS sequence"/>
</dbReference>
<gene>
    <name evidence="3" type="ORF">BIW11_12543</name>
</gene>
<organism evidence="3 4">
    <name type="scientific">Tropilaelaps mercedesae</name>
    <dbReference type="NCBI Taxonomy" id="418985"/>
    <lineage>
        <taxon>Eukaryota</taxon>
        <taxon>Metazoa</taxon>
        <taxon>Ecdysozoa</taxon>
        <taxon>Arthropoda</taxon>
        <taxon>Chelicerata</taxon>
        <taxon>Arachnida</taxon>
        <taxon>Acari</taxon>
        <taxon>Parasitiformes</taxon>
        <taxon>Mesostigmata</taxon>
        <taxon>Gamasina</taxon>
        <taxon>Dermanyssoidea</taxon>
        <taxon>Laelapidae</taxon>
        <taxon>Tropilaelaps</taxon>
    </lineage>
</organism>